<feature type="compositionally biased region" description="Pro residues" evidence="5">
    <location>
        <begin position="221"/>
        <end position="232"/>
    </location>
</feature>
<evidence type="ECO:0000259" key="6">
    <source>
        <dbReference type="PROSITE" id="PS50977"/>
    </source>
</evidence>
<dbReference type="PANTHER" id="PTHR47506">
    <property type="entry name" value="TRANSCRIPTIONAL REGULATORY PROTEIN"/>
    <property type="match status" value="1"/>
</dbReference>
<evidence type="ECO:0000256" key="4">
    <source>
        <dbReference type="PROSITE-ProRule" id="PRU00335"/>
    </source>
</evidence>
<proteinExistence type="predicted"/>
<dbReference type="InterPro" id="IPR001647">
    <property type="entry name" value="HTH_TetR"/>
</dbReference>
<protein>
    <submittedName>
        <fullName evidence="7">Helix-turn-helix transcriptional regulator</fullName>
    </submittedName>
</protein>
<evidence type="ECO:0000313" key="8">
    <source>
        <dbReference type="Proteomes" id="UP000321234"/>
    </source>
</evidence>
<dbReference type="EMBL" id="VKAC01000004">
    <property type="protein sequence ID" value="TXR56685.1"/>
    <property type="molecule type" value="Genomic_DNA"/>
</dbReference>
<accession>A0A5C8ZF68</accession>
<dbReference type="PANTHER" id="PTHR47506:SF1">
    <property type="entry name" value="HTH-TYPE TRANSCRIPTIONAL REGULATOR YJDC"/>
    <property type="match status" value="1"/>
</dbReference>
<dbReference type="SUPFAM" id="SSF48498">
    <property type="entry name" value="Tetracyclin repressor-like, C-terminal domain"/>
    <property type="match status" value="1"/>
</dbReference>
<keyword evidence="2 4" id="KW-0238">DNA-binding</keyword>
<dbReference type="Pfam" id="PF00440">
    <property type="entry name" value="TetR_N"/>
    <property type="match status" value="1"/>
</dbReference>
<keyword evidence="3" id="KW-0804">Transcription</keyword>
<dbReference type="PRINTS" id="PR00455">
    <property type="entry name" value="HTHTETR"/>
</dbReference>
<dbReference type="InterPro" id="IPR009057">
    <property type="entry name" value="Homeodomain-like_sf"/>
</dbReference>
<feature type="region of interest" description="Disordered" evidence="5">
    <location>
        <begin position="209"/>
        <end position="232"/>
    </location>
</feature>
<dbReference type="AlphaFoldDB" id="A0A5C8ZF68"/>
<gene>
    <name evidence="7" type="ORF">FMM08_07985</name>
</gene>
<keyword evidence="1" id="KW-0805">Transcription regulation</keyword>
<feature type="DNA-binding region" description="H-T-H motif" evidence="4">
    <location>
        <begin position="29"/>
        <end position="48"/>
    </location>
</feature>
<dbReference type="PROSITE" id="PS50977">
    <property type="entry name" value="HTH_TETR_2"/>
    <property type="match status" value="1"/>
</dbReference>
<dbReference type="OrthoDB" id="9805134at2"/>
<dbReference type="Gene3D" id="1.10.10.60">
    <property type="entry name" value="Homeodomain-like"/>
    <property type="match status" value="1"/>
</dbReference>
<evidence type="ECO:0000313" key="7">
    <source>
        <dbReference type="EMBL" id="TXR56685.1"/>
    </source>
</evidence>
<dbReference type="InterPro" id="IPR036271">
    <property type="entry name" value="Tet_transcr_reg_TetR-rel_C_sf"/>
</dbReference>
<keyword evidence="8" id="KW-1185">Reference proteome</keyword>
<evidence type="ECO:0000256" key="3">
    <source>
        <dbReference type="ARBA" id="ARBA00023163"/>
    </source>
</evidence>
<comment type="caution">
    <text evidence="7">The sequence shown here is derived from an EMBL/GenBank/DDBJ whole genome shotgun (WGS) entry which is preliminary data.</text>
</comment>
<organism evidence="7 8">
    <name type="scientific">Quadrisphaera setariae</name>
    <dbReference type="NCBI Taxonomy" id="2593304"/>
    <lineage>
        <taxon>Bacteria</taxon>
        <taxon>Bacillati</taxon>
        <taxon>Actinomycetota</taxon>
        <taxon>Actinomycetes</taxon>
        <taxon>Kineosporiales</taxon>
        <taxon>Kineosporiaceae</taxon>
        <taxon>Quadrisphaera</taxon>
    </lineage>
</organism>
<sequence>MGRPAGFEEASAVRAARRVFWEHGYEQASVPDLERATGLGRSSLYHAFGSKRGLYDAALASYLDEVVRPRLRPLQTAPVAPDALATYLGGLLAAIAAVAPAETGGSETGSAGEGDDGRGGAGPAADARLGCLLLNAAAAPIGQDETVRAVVAAYRHELRAAVAAGLAAARPDLDGGERDQLGESVTALVVAALALVRVDRGAAGDSLRAALATARPRPARRPAPVPTPPTRG</sequence>
<dbReference type="SUPFAM" id="SSF46689">
    <property type="entry name" value="Homeodomain-like"/>
    <property type="match status" value="1"/>
</dbReference>
<evidence type="ECO:0000256" key="5">
    <source>
        <dbReference type="SAM" id="MobiDB-lite"/>
    </source>
</evidence>
<evidence type="ECO:0000256" key="1">
    <source>
        <dbReference type="ARBA" id="ARBA00023015"/>
    </source>
</evidence>
<feature type="domain" description="HTH tetR-type" evidence="6">
    <location>
        <begin position="6"/>
        <end position="66"/>
    </location>
</feature>
<evidence type="ECO:0000256" key="2">
    <source>
        <dbReference type="ARBA" id="ARBA00023125"/>
    </source>
</evidence>
<dbReference type="RefSeq" id="WP_147925814.1">
    <property type="nucleotide sequence ID" value="NZ_VKAC01000004.1"/>
</dbReference>
<name>A0A5C8ZF68_9ACTN</name>
<reference evidence="7 8" key="1">
    <citation type="submission" date="2019-07" db="EMBL/GenBank/DDBJ databases">
        <title>Quadrisphaera sp. strain DD2A genome sequencing and assembly.</title>
        <authorList>
            <person name="Kim I."/>
        </authorList>
    </citation>
    <scope>NUCLEOTIDE SEQUENCE [LARGE SCALE GENOMIC DNA]</scope>
    <source>
        <strain evidence="7 8">DD2A</strain>
    </source>
</reference>
<feature type="region of interest" description="Disordered" evidence="5">
    <location>
        <begin position="103"/>
        <end position="122"/>
    </location>
</feature>
<dbReference type="GO" id="GO:0003677">
    <property type="term" value="F:DNA binding"/>
    <property type="evidence" value="ECO:0007669"/>
    <property type="project" value="UniProtKB-UniRule"/>
</dbReference>
<dbReference type="Proteomes" id="UP000321234">
    <property type="component" value="Unassembled WGS sequence"/>
</dbReference>